<reference evidence="1" key="2">
    <citation type="submission" date="2024-06" db="EMBL/GenBank/DDBJ databases">
        <title>Vaginal Lactobacillus fatty acid response mechanisms reveal a metabolite-targeted strategy for bacterial vaginosis treatment.</title>
        <authorList>
            <person name="Zhu M."/>
            <person name="Blainey P.C."/>
            <person name="Bloom S.M."/>
            <person name="Kwon D.S."/>
        </authorList>
    </citation>
    <scope>NUCLEOTIDE SEQUENCE</scope>
    <source>
        <strain evidence="1">194_F1_1</strain>
    </source>
</reference>
<proteinExistence type="predicted"/>
<evidence type="ECO:0000313" key="3">
    <source>
        <dbReference type="Proteomes" id="UP000289808"/>
    </source>
</evidence>
<dbReference type="Proteomes" id="UP000289808">
    <property type="component" value="Unassembled WGS sequence"/>
</dbReference>
<keyword evidence="4" id="KW-1185">Reference proteome</keyword>
<accession>A0A135YVC1</accession>
<dbReference type="RefSeq" id="WP_005719552.1">
    <property type="nucleotide sequence ID" value="NZ_CP026503.1"/>
</dbReference>
<dbReference type="Proteomes" id="UP001434419">
    <property type="component" value="Unassembled WGS sequence"/>
</dbReference>
<comment type="caution">
    <text evidence="2">The sequence shown here is derived from an EMBL/GenBank/DDBJ whole genome shotgun (WGS) entry which is preliminary data.</text>
</comment>
<evidence type="ECO:0000313" key="4">
    <source>
        <dbReference type="Proteomes" id="UP001434419"/>
    </source>
</evidence>
<evidence type="ECO:0000313" key="1">
    <source>
        <dbReference type="EMBL" id="MES5148724.1"/>
    </source>
</evidence>
<name>A0A135YVC1_9LACO</name>
<sequence length="291" mass="34378">MKNYVDEKQFKADVRRYAREHNIKGNEIGRLWQEIMLDDLLERISVSKYRDNFILKGGFLLSAIVGIDKRSTEDIDAEIKGLDLTEKQIAKVFEEICQIKLAGDLLSISLSETEQIHEHEEYKGYRLHFNASFRKIRYPLKVDVSTGDVITPREIEYSYKLHLEDRHINIWAYTMETIVAEKLETVITRGIANTRMKDLYDLFILQRERINLATLKSAFANTTNYRESIFWTGQDMDYKYCLRQVDIIAENSNMQNLWNRYVRKHPFAKGITFTQVIQAVQTWLTKLEFEK</sequence>
<dbReference type="EMBL" id="JBETVU010000012">
    <property type="protein sequence ID" value="MES5148724.1"/>
    <property type="molecule type" value="Genomic_DNA"/>
</dbReference>
<reference evidence="2 3" key="1">
    <citation type="submission" date="2019-01" db="EMBL/GenBank/DDBJ databases">
        <title>The genome sequence of Lactobacillus crispatus L49.</title>
        <authorList>
            <person name="Zhong J."/>
            <person name="Zhang J."/>
        </authorList>
    </citation>
    <scope>NUCLEOTIDE SEQUENCE [LARGE SCALE GENOMIC DNA]</scope>
    <source>
        <strain evidence="2 3">L49</strain>
    </source>
</reference>
<keyword evidence="2" id="KW-0808">Transferase</keyword>
<dbReference type="InterPro" id="IPR014942">
    <property type="entry name" value="AbiEii"/>
</dbReference>
<evidence type="ECO:0000313" key="2">
    <source>
        <dbReference type="EMBL" id="RXF57191.1"/>
    </source>
</evidence>
<gene>
    <name evidence="1" type="ORF">ABVC42_02055</name>
    <name evidence="2" type="ORF">ERD32_08260</name>
</gene>
<dbReference type="AlphaFoldDB" id="A0A135YVC1"/>
<dbReference type="EMBL" id="SCLX01000051">
    <property type="protein sequence ID" value="RXF57191.1"/>
    <property type="molecule type" value="Genomic_DNA"/>
</dbReference>
<dbReference type="Gene3D" id="3.10.450.620">
    <property type="entry name" value="JHP933, nucleotidyltransferase-like core domain"/>
    <property type="match status" value="1"/>
</dbReference>
<organism evidence="2 3">
    <name type="scientific">Lactobacillus crispatus</name>
    <dbReference type="NCBI Taxonomy" id="47770"/>
    <lineage>
        <taxon>Bacteria</taxon>
        <taxon>Bacillati</taxon>
        <taxon>Bacillota</taxon>
        <taxon>Bacilli</taxon>
        <taxon>Lactobacillales</taxon>
        <taxon>Lactobacillaceae</taxon>
        <taxon>Lactobacillus</taxon>
    </lineage>
</organism>
<dbReference type="GO" id="GO:0016740">
    <property type="term" value="F:transferase activity"/>
    <property type="evidence" value="ECO:0007669"/>
    <property type="project" value="UniProtKB-KW"/>
</dbReference>
<dbReference type="Pfam" id="PF08843">
    <property type="entry name" value="AbiEii"/>
    <property type="match status" value="1"/>
</dbReference>
<protein>
    <submittedName>
        <fullName evidence="2">Nucleotidyl transferase AbiEii/AbiGii toxin family protein</fullName>
    </submittedName>
</protein>